<evidence type="ECO:0000256" key="3">
    <source>
        <dbReference type="ARBA" id="ARBA00022777"/>
    </source>
</evidence>
<organism evidence="5 6">
    <name type="scientific">Alteromonas australica</name>
    <dbReference type="NCBI Taxonomy" id="589873"/>
    <lineage>
        <taxon>Bacteria</taxon>
        <taxon>Pseudomonadati</taxon>
        <taxon>Pseudomonadota</taxon>
        <taxon>Gammaproteobacteria</taxon>
        <taxon>Alteromonadales</taxon>
        <taxon>Alteromonadaceae</taxon>
        <taxon>Alteromonas/Salinimonas group</taxon>
        <taxon>Alteromonas</taxon>
    </lineage>
</organism>
<feature type="domain" description="HipA-like C-terminal" evidence="4">
    <location>
        <begin position="66"/>
        <end position="289"/>
    </location>
</feature>
<evidence type="ECO:0000256" key="2">
    <source>
        <dbReference type="ARBA" id="ARBA00022679"/>
    </source>
</evidence>
<dbReference type="Gene3D" id="1.10.1070.20">
    <property type="match status" value="1"/>
</dbReference>
<dbReference type="GO" id="GO:0005829">
    <property type="term" value="C:cytosol"/>
    <property type="evidence" value="ECO:0007669"/>
    <property type="project" value="TreeGrafter"/>
</dbReference>
<dbReference type="AlphaFoldDB" id="A0A350P6Y5"/>
<dbReference type="PANTHER" id="PTHR37419:SF8">
    <property type="entry name" value="TOXIN YJJJ"/>
    <property type="match status" value="1"/>
</dbReference>
<evidence type="ECO:0000313" key="5">
    <source>
        <dbReference type="EMBL" id="HAW77052.1"/>
    </source>
</evidence>
<evidence type="ECO:0000259" key="4">
    <source>
        <dbReference type="Pfam" id="PF07804"/>
    </source>
</evidence>
<dbReference type="GO" id="GO:0004674">
    <property type="term" value="F:protein serine/threonine kinase activity"/>
    <property type="evidence" value="ECO:0007669"/>
    <property type="project" value="TreeGrafter"/>
</dbReference>
<sequence>VGDISPLDRLAHVGLTGIGALVYEPDYSSPNPNDALNLNILAAQTREALTGEAENVLQELLALNGSSAGARPKAMIGVDASRKNILNSEHTLPEGFEHWLVKFSNSSDGDDAGAIEYVYSLMAKEAGLEMMPTHLFPAEIGSGYFATKRFDRNGKRRLHTHTVCGLLHSDFRTPSVDYEDLLTLTEVVTRDVREVEKMFRLAVFNVLAHNRDDHSKNFTFLMNEAGDWKLSPAYDLTFSSGPRGEQSTMVMGEGKNPGVEHLIELGGLTKISRTTITQIISDTKQALDSWESLAKKYGVTQANIRLIANKIGAS</sequence>
<dbReference type="EMBL" id="DNAN01000530">
    <property type="protein sequence ID" value="HAW77052.1"/>
    <property type="molecule type" value="Genomic_DNA"/>
</dbReference>
<dbReference type="InterPro" id="IPR012893">
    <property type="entry name" value="HipA-like_C"/>
</dbReference>
<dbReference type="Pfam" id="PF07804">
    <property type="entry name" value="HipA_C"/>
    <property type="match status" value="1"/>
</dbReference>
<gene>
    <name evidence="5" type="ORF">DCW74_15110</name>
</gene>
<protein>
    <submittedName>
        <fullName evidence="5">Type II toxin-antitoxin system HipA family toxin</fullName>
    </submittedName>
</protein>
<name>A0A350P6Y5_9ALTE</name>
<dbReference type="Proteomes" id="UP000263517">
    <property type="component" value="Unassembled WGS sequence"/>
</dbReference>
<evidence type="ECO:0000313" key="6">
    <source>
        <dbReference type="Proteomes" id="UP000263517"/>
    </source>
</evidence>
<reference evidence="5 6" key="1">
    <citation type="journal article" date="2018" name="Nat. Biotechnol.">
        <title>A standardized bacterial taxonomy based on genome phylogeny substantially revises the tree of life.</title>
        <authorList>
            <person name="Parks D.H."/>
            <person name="Chuvochina M."/>
            <person name="Waite D.W."/>
            <person name="Rinke C."/>
            <person name="Skarshewski A."/>
            <person name="Chaumeil P.A."/>
            <person name="Hugenholtz P."/>
        </authorList>
    </citation>
    <scope>NUCLEOTIDE SEQUENCE [LARGE SCALE GENOMIC DNA]</scope>
    <source>
        <strain evidence="5">UBA11978</strain>
    </source>
</reference>
<dbReference type="PANTHER" id="PTHR37419">
    <property type="entry name" value="SERINE/THREONINE-PROTEIN KINASE TOXIN HIPA"/>
    <property type="match status" value="1"/>
</dbReference>
<accession>A0A350P6Y5</accession>
<keyword evidence="2" id="KW-0808">Transferase</keyword>
<comment type="similarity">
    <text evidence="1">Belongs to the HipA Ser/Thr kinase family.</text>
</comment>
<evidence type="ECO:0000256" key="1">
    <source>
        <dbReference type="ARBA" id="ARBA00010164"/>
    </source>
</evidence>
<proteinExistence type="inferred from homology"/>
<keyword evidence="3" id="KW-0418">Kinase</keyword>
<dbReference type="InterPro" id="IPR052028">
    <property type="entry name" value="HipA_Ser/Thr_kinase"/>
</dbReference>
<comment type="caution">
    <text evidence="5">The sequence shown here is derived from an EMBL/GenBank/DDBJ whole genome shotgun (WGS) entry which is preliminary data.</text>
</comment>
<feature type="non-terminal residue" evidence="5">
    <location>
        <position position="1"/>
    </location>
</feature>